<keyword evidence="2" id="KW-0802">TPR repeat</keyword>
<dbReference type="EMBL" id="CP063849">
    <property type="protein sequence ID" value="QOY91185.1"/>
    <property type="molecule type" value="Genomic_DNA"/>
</dbReference>
<dbReference type="SUPFAM" id="SSF48452">
    <property type="entry name" value="TPR-like"/>
    <property type="match status" value="2"/>
</dbReference>
<proteinExistence type="predicted"/>
<dbReference type="SMART" id="SM00028">
    <property type="entry name" value="TPR"/>
    <property type="match status" value="5"/>
</dbReference>
<accession>A0A7S7NWR9</accession>
<dbReference type="AlphaFoldDB" id="A0A7S7NWR9"/>
<evidence type="ECO:0000313" key="3">
    <source>
        <dbReference type="EMBL" id="QOY91185.1"/>
    </source>
</evidence>
<dbReference type="Pfam" id="PF13432">
    <property type="entry name" value="TPR_16"/>
    <property type="match status" value="2"/>
</dbReference>
<dbReference type="PANTHER" id="PTHR44858:SF1">
    <property type="entry name" value="UDP-N-ACETYLGLUCOSAMINE--PEPTIDE N-ACETYLGLUCOSAMINYLTRANSFERASE SPINDLY-RELATED"/>
    <property type="match status" value="1"/>
</dbReference>
<evidence type="ECO:0000313" key="4">
    <source>
        <dbReference type="Proteomes" id="UP000593892"/>
    </source>
</evidence>
<sequence>MTGGLALLLVAQAALWPEMDPLVQKGYDHFYNLEYPEAIATFQKAVEAAPLDPNRRNHLAQAVLFSLMFRAGALETEMVTGGNPFLRRPKMEPTPAEETLFENALNECSRLSQALLAENPDDTNALYAQGVALGLRGTYNYLVKKEWLDSLRDMTAGRKLHNRVYELDPTNIDALMMQGMHDYVVGSLPFAYKVLGFLAGFHGDRQQGIRTVQIVAEKGKYNRVDAEILLGIAARRERRPGDAVQICEKLRSEFPRNFLVLFELSQMYADLGDKDNAWSALDRVEELKKSNAPGFQSLPVERIEFARGNLLFWYDDPDAAIVHLRKATRRAQALDPNSGVTAWLRLGQCLDLKGRRAEARAAYRSAIQYWPASDEAKSARKYLDKVFTTNEKRAMSG</sequence>
<dbReference type="InterPro" id="IPR019734">
    <property type="entry name" value="TPR_rpt"/>
</dbReference>
<reference evidence="3 4" key="1">
    <citation type="submission" date="2020-10" db="EMBL/GenBank/DDBJ databases">
        <title>Complete genome sequence of Paludibaculum fermentans P105T, a facultatively anaerobic acidobacterium capable of dissimilatory Fe(III) reduction.</title>
        <authorList>
            <person name="Dedysh S.N."/>
            <person name="Beletsky A.V."/>
            <person name="Kulichevskaya I.S."/>
            <person name="Mardanov A.V."/>
            <person name="Ravin N.V."/>
        </authorList>
    </citation>
    <scope>NUCLEOTIDE SEQUENCE [LARGE SCALE GENOMIC DNA]</scope>
    <source>
        <strain evidence="3 4">P105</strain>
    </source>
</reference>
<name>A0A7S7NWR9_PALFE</name>
<keyword evidence="1" id="KW-0677">Repeat</keyword>
<evidence type="ECO:0000256" key="2">
    <source>
        <dbReference type="ARBA" id="ARBA00022803"/>
    </source>
</evidence>
<keyword evidence="4" id="KW-1185">Reference proteome</keyword>
<dbReference type="InterPro" id="IPR050498">
    <property type="entry name" value="Ycf3"/>
</dbReference>
<evidence type="ECO:0000256" key="1">
    <source>
        <dbReference type="ARBA" id="ARBA00022737"/>
    </source>
</evidence>
<dbReference type="Proteomes" id="UP000593892">
    <property type="component" value="Chromosome"/>
</dbReference>
<dbReference type="Gene3D" id="1.25.40.10">
    <property type="entry name" value="Tetratricopeptide repeat domain"/>
    <property type="match status" value="3"/>
</dbReference>
<dbReference type="RefSeq" id="WP_194452839.1">
    <property type="nucleotide sequence ID" value="NZ_CP063849.1"/>
</dbReference>
<gene>
    <name evidence="3" type="ORF">IRI77_14930</name>
</gene>
<dbReference type="PANTHER" id="PTHR44858">
    <property type="entry name" value="TETRATRICOPEPTIDE REPEAT PROTEIN 6"/>
    <property type="match status" value="1"/>
</dbReference>
<organism evidence="3 4">
    <name type="scientific">Paludibaculum fermentans</name>
    <dbReference type="NCBI Taxonomy" id="1473598"/>
    <lineage>
        <taxon>Bacteria</taxon>
        <taxon>Pseudomonadati</taxon>
        <taxon>Acidobacteriota</taxon>
        <taxon>Terriglobia</taxon>
        <taxon>Bryobacterales</taxon>
        <taxon>Bryobacteraceae</taxon>
        <taxon>Paludibaculum</taxon>
    </lineage>
</organism>
<protein>
    <submittedName>
        <fullName evidence="3">Tetratricopeptide repeat protein</fullName>
    </submittedName>
</protein>
<dbReference type="KEGG" id="pfer:IRI77_14930"/>
<dbReference type="InterPro" id="IPR011990">
    <property type="entry name" value="TPR-like_helical_dom_sf"/>
</dbReference>